<feature type="compositionally biased region" description="Polar residues" evidence="2">
    <location>
        <begin position="162"/>
        <end position="190"/>
    </location>
</feature>
<proteinExistence type="predicted"/>
<feature type="domain" description="Rho-GAP" evidence="3">
    <location>
        <begin position="376"/>
        <end position="571"/>
    </location>
</feature>
<gene>
    <name evidence="5" type="primary">LOC116286469</name>
</gene>
<dbReference type="GO" id="GO:0005737">
    <property type="term" value="C:cytoplasm"/>
    <property type="evidence" value="ECO:0007669"/>
    <property type="project" value="TreeGrafter"/>
</dbReference>
<feature type="region of interest" description="Disordered" evidence="2">
    <location>
        <begin position="137"/>
        <end position="190"/>
    </location>
</feature>
<dbReference type="SMART" id="SM00324">
    <property type="entry name" value="RhoGAP"/>
    <property type="match status" value="1"/>
</dbReference>
<dbReference type="InterPro" id="IPR057323">
    <property type="entry name" value="RHG40/28/18_ubiquitin"/>
</dbReference>
<protein>
    <submittedName>
        <fullName evidence="5">Rho GTPase-activating protein 18-like isoform X2</fullName>
    </submittedName>
</protein>
<evidence type="ECO:0000256" key="2">
    <source>
        <dbReference type="SAM" id="MobiDB-lite"/>
    </source>
</evidence>
<dbReference type="PANTHER" id="PTHR14963">
    <property type="entry name" value="RHO GTPASE ACTIVATING PROTEIN 18,19-RELATED"/>
    <property type="match status" value="1"/>
</dbReference>
<dbReference type="Proteomes" id="UP000515163">
    <property type="component" value="Unplaced"/>
</dbReference>
<keyword evidence="4" id="KW-1185">Reference proteome</keyword>
<evidence type="ECO:0000313" key="4">
    <source>
        <dbReference type="Proteomes" id="UP000515163"/>
    </source>
</evidence>
<dbReference type="Pfam" id="PF00620">
    <property type="entry name" value="RhoGAP"/>
    <property type="match status" value="1"/>
</dbReference>
<evidence type="ECO:0000259" key="3">
    <source>
        <dbReference type="PROSITE" id="PS50238"/>
    </source>
</evidence>
<dbReference type="PROSITE" id="PS50238">
    <property type="entry name" value="RHOGAP"/>
    <property type="match status" value="1"/>
</dbReference>
<keyword evidence="1" id="KW-0343">GTPase activation</keyword>
<feature type="compositionally biased region" description="Low complexity" evidence="2">
    <location>
        <begin position="147"/>
        <end position="161"/>
    </location>
</feature>
<dbReference type="InterPro" id="IPR008936">
    <property type="entry name" value="Rho_GTPase_activation_prot"/>
</dbReference>
<dbReference type="GeneID" id="116286469"/>
<dbReference type="GO" id="GO:0007165">
    <property type="term" value="P:signal transduction"/>
    <property type="evidence" value="ECO:0007669"/>
    <property type="project" value="InterPro"/>
</dbReference>
<reference evidence="5" key="1">
    <citation type="submission" date="2025-08" db="UniProtKB">
        <authorList>
            <consortium name="RefSeq"/>
        </authorList>
    </citation>
    <scope>IDENTIFICATION</scope>
    <source>
        <tissue evidence="5">Tentacle</tissue>
    </source>
</reference>
<organism evidence="4 5">
    <name type="scientific">Actinia tenebrosa</name>
    <name type="common">Australian red waratah sea anemone</name>
    <dbReference type="NCBI Taxonomy" id="6105"/>
    <lineage>
        <taxon>Eukaryota</taxon>
        <taxon>Metazoa</taxon>
        <taxon>Cnidaria</taxon>
        <taxon>Anthozoa</taxon>
        <taxon>Hexacorallia</taxon>
        <taxon>Actiniaria</taxon>
        <taxon>Actiniidae</taxon>
        <taxon>Actinia</taxon>
    </lineage>
</organism>
<dbReference type="OrthoDB" id="27680at2759"/>
<evidence type="ECO:0000313" key="5">
    <source>
        <dbReference type="RefSeq" id="XP_031548852.1"/>
    </source>
</evidence>
<name>A0A6P8H7Y5_ACTTE</name>
<dbReference type="Gene3D" id="1.10.287.2070">
    <property type="match status" value="1"/>
</dbReference>
<sequence length="749" mass="85187">MAVRVKSRPIPGIDQLDEFWKEYRSIEESRTPQQTEEDHEDKEPQGDLCEQEVEWLKEAGFDELVKKYRDSKEIDPEDLDVKDITSSLTRKQAEAVKRRINTLNDNTKKKLGISVNATPLHPSKHADVRTIFPVQTKGLPSNTSLGSETETTSDTQTDSSSNVIYATASQTPVPNARQNASTSGSWSHVGNNIPALPRPLLPRRAVSEGVNLVKPGVQQGKLRHGSVFYVTGLSKQEMFNAAEKTKESVVDDVEDSRLNIKDLSVSTPSTPETEQDTIHENAIDVPDVNLSPKINGQANPRKDRFKLPQFPKLLNFTLMKDELGVTQISDFSKQDMEKVRSLALIELTALFDSHSLPFHRRKPIKKKVKETGIFGVPLQYMLQHDRSRGYHTRIPIFLKEVICYLDRYGLKEEGILRVSGSTTRIKALKEEIEETFNEGHFNWEGQRPHDIVSLLKTFLRELPFPLLTHEYQPTFASVESIPDRKQQLQALNLLILLLPSVHRDCLRILLSFLKQVTLHEEYNKMSPNNVAMIMAPNLFLFKSQNDLQEIRMAQGTVNIVRMLIKYQNILWTIPGFMVMQVRYLYEAEGTKKIKDTKAVRKLISKKGKEASSNSPQKKHSITDAIPADVLEADLANNIIRVKAPMLNKFAMVIQLVNGMTAGDVVDKFKRRPEGSSTVHSRRQDLSHEYRNCVNPQGENKFAQDNHYLYEVGGNIGERRLDHDTNMKALYKVNPSAEWIIKPLQDNNED</sequence>
<dbReference type="SUPFAM" id="SSF48350">
    <property type="entry name" value="GTPase activation domain, GAP"/>
    <property type="match status" value="1"/>
</dbReference>
<dbReference type="Gene3D" id="1.10.555.10">
    <property type="entry name" value="Rho GTPase activation protein"/>
    <property type="match status" value="1"/>
</dbReference>
<dbReference type="Pfam" id="PF25442">
    <property type="entry name" value="Ubiquitin_RHG40_C"/>
    <property type="match status" value="1"/>
</dbReference>
<accession>A0A6P8H7Y5</accession>
<dbReference type="GO" id="GO:0030833">
    <property type="term" value="P:regulation of actin filament polymerization"/>
    <property type="evidence" value="ECO:0007669"/>
    <property type="project" value="TreeGrafter"/>
</dbReference>
<dbReference type="GO" id="GO:0005096">
    <property type="term" value="F:GTPase activator activity"/>
    <property type="evidence" value="ECO:0007669"/>
    <property type="project" value="UniProtKB-KW"/>
</dbReference>
<feature type="region of interest" description="Disordered" evidence="2">
    <location>
        <begin position="24"/>
        <end position="47"/>
    </location>
</feature>
<dbReference type="InterPro" id="IPR000198">
    <property type="entry name" value="RhoGAP_dom"/>
</dbReference>
<evidence type="ECO:0000256" key="1">
    <source>
        <dbReference type="ARBA" id="ARBA00022468"/>
    </source>
</evidence>
<dbReference type="PANTHER" id="PTHR14963:SF1">
    <property type="entry name" value="RHO GTPASE-ACTIVATING PROTEIN CONUNDRUM"/>
    <property type="match status" value="1"/>
</dbReference>
<dbReference type="AlphaFoldDB" id="A0A6P8H7Y5"/>
<dbReference type="GO" id="GO:0051056">
    <property type="term" value="P:regulation of small GTPase mediated signal transduction"/>
    <property type="evidence" value="ECO:0007669"/>
    <property type="project" value="TreeGrafter"/>
</dbReference>
<dbReference type="RefSeq" id="XP_031548852.1">
    <property type="nucleotide sequence ID" value="XM_031692992.1"/>
</dbReference>